<reference evidence="2 3" key="1">
    <citation type="submission" date="2023-02" db="EMBL/GenBank/DDBJ databases">
        <title>LHISI_Scaffold_Assembly.</title>
        <authorList>
            <person name="Stuart O.P."/>
            <person name="Cleave R."/>
            <person name="Magrath M.J.L."/>
            <person name="Mikheyev A.S."/>
        </authorList>
    </citation>
    <scope>NUCLEOTIDE SEQUENCE [LARGE SCALE GENOMIC DNA]</scope>
    <source>
        <strain evidence="2">Daus_M_001</strain>
        <tissue evidence="2">Leg muscle</tissue>
    </source>
</reference>
<dbReference type="PANTHER" id="PTHR45913">
    <property type="entry name" value="EPM2A-INTERACTING PROTEIN 1"/>
    <property type="match status" value="1"/>
</dbReference>
<dbReference type="Proteomes" id="UP001159363">
    <property type="component" value="Chromosome 2"/>
</dbReference>
<dbReference type="InterPro" id="IPR040647">
    <property type="entry name" value="SPIN-DOC_Znf-C2H2"/>
</dbReference>
<evidence type="ECO:0000259" key="1">
    <source>
        <dbReference type="Pfam" id="PF18658"/>
    </source>
</evidence>
<keyword evidence="3" id="KW-1185">Reference proteome</keyword>
<feature type="domain" description="SPIN-DOC-like zinc-finger" evidence="1">
    <location>
        <begin position="106"/>
        <end position="159"/>
    </location>
</feature>
<accession>A0ABQ9IAZ2</accession>
<proteinExistence type="predicted"/>
<dbReference type="PANTHER" id="PTHR45913:SF5">
    <property type="entry name" value="GENERAL TRANSCRIPTION FACTOR II-I REPEAT DOMAIN-CONTAINING PROTEIN 2A-LIKE PROTEIN"/>
    <property type="match status" value="1"/>
</dbReference>
<protein>
    <recommendedName>
        <fullName evidence="1">SPIN-DOC-like zinc-finger domain-containing protein</fullName>
    </recommendedName>
</protein>
<dbReference type="InterPro" id="IPR012337">
    <property type="entry name" value="RNaseH-like_sf"/>
</dbReference>
<organism evidence="2 3">
    <name type="scientific">Dryococelus australis</name>
    <dbReference type="NCBI Taxonomy" id="614101"/>
    <lineage>
        <taxon>Eukaryota</taxon>
        <taxon>Metazoa</taxon>
        <taxon>Ecdysozoa</taxon>
        <taxon>Arthropoda</taxon>
        <taxon>Hexapoda</taxon>
        <taxon>Insecta</taxon>
        <taxon>Pterygota</taxon>
        <taxon>Neoptera</taxon>
        <taxon>Polyneoptera</taxon>
        <taxon>Phasmatodea</taxon>
        <taxon>Verophasmatodea</taxon>
        <taxon>Anareolatae</taxon>
        <taxon>Phasmatidae</taxon>
        <taxon>Eurycanthinae</taxon>
        <taxon>Dryococelus</taxon>
    </lineage>
</organism>
<evidence type="ECO:0000313" key="3">
    <source>
        <dbReference type="Proteomes" id="UP001159363"/>
    </source>
</evidence>
<gene>
    <name evidence="2" type="ORF">PR048_006407</name>
</gene>
<sequence>MGAHFGSQIMSHVSDYALSEIRPAASKRIVFIAYASDPNRYPHINKAFTIASHLYRLVYHLHLQLLEVCGLVCMQHTVSAFKRKMPLSKYSNCKKRTTESDDHVFQERWELAYFCCESRGKITCLICSQSISVAKEYNLRGHYETHHHKYDQYQEKSREDNVWDLKTALVVFKNSKGDGEASVRVSYAIAELIALNCKCYSDSEFVKQCLMKTVEIVCPEKVQNFKNIFLSRNTIAERVDILLVKDESFVAFSIAVDESTDVSDKAQLLGIVSFQNTTTGENIFEEVYRLLKWFNLLLSKLVCVATDGAPSMTGKHNRFVARLLAKQKEVSPESMLHHIHCTIYQEVLCSKIVQMEHVLKYVKKVANFIHSRDLNQHQKKSAAISVYDHIKAFKLKLNFWEGQLNGGNLIYFPICQDFRKSHSATDFTQYTFNTNEQINEFKSRFEDFKMPENDFSLFSDSFSFLVQMELIDLQCDNVLKNKFNEIEIPKFYSYLSSQCSEMHQFSARILAIFGSTYLCDKLFSLMKANKNSHPPRLQHNIYPPS</sequence>
<comment type="caution">
    <text evidence="2">The sequence shown here is derived from an EMBL/GenBank/DDBJ whole genome shotgun (WGS) entry which is preliminary data.</text>
</comment>
<evidence type="ECO:0000313" key="2">
    <source>
        <dbReference type="EMBL" id="KAJ8893806.1"/>
    </source>
</evidence>
<dbReference type="SUPFAM" id="SSF53098">
    <property type="entry name" value="Ribonuclease H-like"/>
    <property type="match status" value="1"/>
</dbReference>
<dbReference type="Pfam" id="PF18658">
    <property type="entry name" value="zf-C2H2_12"/>
    <property type="match status" value="1"/>
</dbReference>
<dbReference type="EMBL" id="JARBHB010000002">
    <property type="protein sequence ID" value="KAJ8893806.1"/>
    <property type="molecule type" value="Genomic_DNA"/>
</dbReference>
<name>A0ABQ9IAZ2_9NEOP</name>